<dbReference type="Pfam" id="PF21448">
    <property type="entry name" value="DNMK"/>
    <property type="match status" value="1"/>
</dbReference>
<accession>A0A6J5RU16</accession>
<reference evidence="1" key="1">
    <citation type="submission" date="2020-05" db="EMBL/GenBank/DDBJ databases">
        <authorList>
            <person name="Chiriac C."/>
            <person name="Salcher M."/>
            <person name="Ghai R."/>
            <person name="Kavagutti S V."/>
        </authorList>
    </citation>
    <scope>NUCLEOTIDE SEQUENCE</scope>
</reference>
<dbReference type="InterPro" id="IPR027417">
    <property type="entry name" value="P-loop_NTPase"/>
</dbReference>
<protein>
    <submittedName>
        <fullName evidence="1">Uncharacterized protein</fullName>
    </submittedName>
</protein>
<evidence type="ECO:0000313" key="1">
    <source>
        <dbReference type="EMBL" id="CAB4197051.1"/>
    </source>
</evidence>
<name>A0A6J5RU16_9CAUD</name>
<proteinExistence type="predicted"/>
<dbReference type="SUPFAM" id="SSF52540">
    <property type="entry name" value="P-loop containing nucleoside triphosphate hydrolases"/>
    <property type="match status" value="1"/>
</dbReference>
<dbReference type="Gene3D" id="3.40.50.300">
    <property type="entry name" value="P-loop containing nucleotide triphosphate hydrolases"/>
    <property type="match status" value="1"/>
</dbReference>
<dbReference type="InterPro" id="IPR048444">
    <property type="entry name" value="DNMK"/>
</dbReference>
<dbReference type="EMBL" id="LR797252">
    <property type="protein sequence ID" value="CAB4197051.1"/>
    <property type="molecule type" value="Genomic_DNA"/>
</dbReference>
<organism evidence="1">
    <name type="scientific">uncultured Caudovirales phage</name>
    <dbReference type="NCBI Taxonomy" id="2100421"/>
    <lineage>
        <taxon>Viruses</taxon>
        <taxon>Duplodnaviria</taxon>
        <taxon>Heunggongvirae</taxon>
        <taxon>Uroviricota</taxon>
        <taxon>Caudoviricetes</taxon>
        <taxon>Peduoviridae</taxon>
        <taxon>Maltschvirus</taxon>
        <taxon>Maltschvirus maltsch</taxon>
    </lineage>
</organism>
<gene>
    <name evidence="1" type="ORF">UFOVP1290_571</name>
</gene>
<sequence>MYKIAISGKAGSGKDTLAKLLRDHLDTDNCNTKILALADPVKDIVKIMFPRTEDYILYGPSKNRALIVPGVFKNDAPLTYRKLLQEIGTEVGRSYNQSIWLNVLDYKLEMAEKNGNIKLFVVSDVRFKNEFDHLKQCGYTMIRIFRNLDSDLDHSSETEQNSINDDLFDYVIDNNNSIEQLKSVSNDIANDIAK</sequence>